<dbReference type="EMBL" id="CZVW01000033">
    <property type="protein sequence ID" value="CUT05122.1"/>
    <property type="molecule type" value="Genomic_DNA"/>
</dbReference>
<proteinExistence type="predicted"/>
<keyword evidence="3" id="KW-1185">Reference proteome</keyword>
<evidence type="ECO:0000259" key="1">
    <source>
        <dbReference type="Pfam" id="PF18962"/>
    </source>
</evidence>
<dbReference type="NCBIfam" id="TIGR04183">
    <property type="entry name" value="Por_Secre_tail"/>
    <property type="match status" value="1"/>
</dbReference>
<dbReference type="Pfam" id="PF18962">
    <property type="entry name" value="Por_Secre_tail"/>
    <property type="match status" value="1"/>
</dbReference>
<evidence type="ECO:0000313" key="2">
    <source>
        <dbReference type="EMBL" id="CUT05122.1"/>
    </source>
</evidence>
<evidence type="ECO:0000313" key="3">
    <source>
        <dbReference type="Proteomes" id="UP000199197"/>
    </source>
</evidence>
<dbReference type="InterPro" id="IPR026444">
    <property type="entry name" value="Secre_tail"/>
</dbReference>
<accession>A0A0P1P2L6</accession>
<dbReference type="Proteomes" id="UP000199197">
    <property type="component" value="Unassembled WGS sequence"/>
</dbReference>
<reference evidence="3" key="1">
    <citation type="submission" date="2015-11" db="EMBL/GenBank/DDBJ databases">
        <authorList>
            <person name="Varghese N."/>
        </authorList>
    </citation>
    <scope>NUCLEOTIDE SEQUENCE [LARGE SCALE GENOMIC DNA]</scope>
    <source>
        <strain evidence="3">JGI-23</strain>
    </source>
</reference>
<name>A0A0P1P2L6_9BACT</name>
<protein>
    <submittedName>
        <fullName evidence="2">Por secretion system C-terminal sorting domain-containing protein</fullName>
    </submittedName>
</protein>
<dbReference type="AlphaFoldDB" id="A0A0P1P2L6"/>
<sequence>MRFLFTEPKDSIIPSPPFFQLSSDLKSITFYLILKPNTDYCFVLTDAYSQLGARLEKFFVLNFTTASGVERWSVSGTLTLPSQKINIPDISNLNLKIQNPKEMFSALDFNDSKFSKKNVDNLKKIFSSLNLQMKPMKIASVDPNLGVVVLLDKNPLTEPNAIVKYAANVGSDFSFTIRFVRNGTYYLFAGFDTQRDGILDPMMGDLILFYDANGDGTPDPITVNNSNVSGLNVSGAFQIRPFTINEKLPEVKSLAQNYASDAKLRAVQTFEGALEFSDSLDGKVYYAQFYFYSPTKGWFSVYTSIFEAGLDTMPSPIEDGATVDLPNTFVDSDVVFDSAEANGGYQFRNEPNTITSIFYELRNYLGEQMQPDTVNPYWRVSYYKSDTSFNPLGSLLFYIDPSNGRVVRKFVISFKPVTAKEKFNDVDLTAKNYASDAQLKYAFGIEDSVFDGKCYIWNYGYNSPTKGKFSVFLFLGVAQVDTTWLLPFNFNTTISLLNYLDSDSISAIAERNGGSAFRSLYQYITGGYLYGQGVEPFDTTRIYAVGIYNGIEPSTRKEKNLFVLIDPITGQVLGSFTKVEKDEAVGIPTNFALYQNYPNPFNPATTITYDLPVKSNVKLIVYNILGQEVATLVNGEQEAGRYNVKFDASGLPSGVYFYKLEAGKYVEIKKMILMK</sequence>
<dbReference type="Gene3D" id="2.60.40.4070">
    <property type="match status" value="1"/>
</dbReference>
<gene>
    <name evidence="2" type="ORF">JGI23_01888</name>
</gene>
<organism evidence="2 3">
    <name type="scientific">Candidatus Chryseopegocella kryptomonas</name>
    <dbReference type="NCBI Taxonomy" id="1633643"/>
    <lineage>
        <taxon>Bacteria</taxon>
        <taxon>Pseudomonadati</taxon>
        <taxon>Candidatus Kryptoniota</taxon>
        <taxon>Candidatus Chryseopegocella</taxon>
    </lineage>
</organism>
<feature type="domain" description="Secretion system C-terminal sorting" evidence="1">
    <location>
        <begin position="597"/>
        <end position="672"/>
    </location>
</feature>